<organism evidence="3 5">
    <name type="scientific">Achromobacter denitrificans</name>
    <name type="common">Alcaligenes denitrificans</name>
    <dbReference type="NCBI Taxonomy" id="32002"/>
    <lineage>
        <taxon>Bacteria</taxon>
        <taxon>Pseudomonadati</taxon>
        <taxon>Pseudomonadota</taxon>
        <taxon>Betaproteobacteria</taxon>
        <taxon>Burkholderiales</taxon>
        <taxon>Alcaligenaceae</taxon>
        <taxon>Achromobacter</taxon>
    </lineage>
</organism>
<proteinExistence type="predicted"/>
<evidence type="ECO:0000256" key="1">
    <source>
        <dbReference type="SAM" id="Phobius"/>
    </source>
</evidence>
<keyword evidence="1" id="KW-1133">Transmembrane helix</keyword>
<dbReference type="SMART" id="SM00014">
    <property type="entry name" value="acidPPc"/>
    <property type="match status" value="1"/>
</dbReference>
<feature type="transmembrane region" description="Helical" evidence="1">
    <location>
        <begin position="44"/>
        <end position="65"/>
    </location>
</feature>
<feature type="transmembrane region" description="Helical" evidence="1">
    <location>
        <begin position="164"/>
        <end position="186"/>
    </location>
</feature>
<evidence type="ECO:0000313" key="4">
    <source>
        <dbReference type="EMBL" id="XAN16516.1"/>
    </source>
</evidence>
<feature type="transmembrane region" description="Helical" evidence="1">
    <location>
        <begin position="125"/>
        <end position="143"/>
    </location>
</feature>
<accession>A0A6N0JPP7</accession>
<keyword evidence="1" id="KW-0812">Transmembrane</keyword>
<keyword evidence="1" id="KW-0472">Membrane</keyword>
<feature type="transmembrane region" description="Helical" evidence="1">
    <location>
        <begin position="104"/>
        <end position="119"/>
    </location>
</feature>
<feature type="domain" description="Phosphatidic acid phosphatase type 2/haloperoxidase" evidence="2">
    <location>
        <begin position="126"/>
        <end position="238"/>
    </location>
</feature>
<feature type="transmembrane region" description="Helical" evidence="1">
    <location>
        <begin position="192"/>
        <end position="211"/>
    </location>
</feature>
<gene>
    <name evidence="4" type="ORF">AAIK43_00400</name>
    <name evidence="3" type="ORF">FOC81_21385</name>
</gene>
<reference evidence="3 5" key="1">
    <citation type="submission" date="2020-05" db="EMBL/GenBank/DDBJ databases">
        <title>FDA dAtabase for Regulatory Grade micrObial Sequences (FDA-ARGOS): Supporting development and validation of Infectious Disease Dx tests.</title>
        <authorList>
            <person name="Sproer C."/>
            <person name="Gronow S."/>
            <person name="Severitt S."/>
            <person name="Schroder I."/>
            <person name="Tallon L."/>
            <person name="Sadzewicz L."/>
            <person name="Zhao X."/>
            <person name="Vavikolanu K."/>
            <person name="Mehta A."/>
            <person name="Aluvathingal J."/>
            <person name="Nadendla S."/>
            <person name="Myers T."/>
            <person name="Yan Y."/>
            <person name="Sichtig H."/>
        </authorList>
    </citation>
    <scope>NUCLEOTIDE SEQUENCE [LARGE SCALE GENOMIC DNA]</scope>
    <source>
        <strain evidence="3 5">FDAARGOS_787</strain>
    </source>
</reference>
<dbReference type="PANTHER" id="PTHR14969">
    <property type="entry name" value="SPHINGOSINE-1-PHOSPHATE PHOSPHOHYDROLASE"/>
    <property type="match status" value="1"/>
</dbReference>
<sequence length="255" mass="27712">MTDVYAAWAADHALLLFIALPLLSGAGALLFARGCLRWSPRRRAACFALGTCASFALFFVLAYAVGRPGAVVAFDRALAAALSMSMSMPLLWLLSWFTYLGDRTFLTVIAVLMTLFLLWGRHWRLAVFCAVATGLGGALNWLLKHSFERVRPDHDHGYATAVGWSFPSGHSSAAMAVYGTACYLVWRLAPPAWRLPAVAMLAALVMAIGLSRILLQVHFASDVVAGFAVSLGWLAVCVAVARRWRVSGDEPQRPQ</sequence>
<name>A0A6N0JPP7_ACHDE</name>
<dbReference type="PANTHER" id="PTHR14969:SF13">
    <property type="entry name" value="AT30094P"/>
    <property type="match status" value="1"/>
</dbReference>
<feature type="transmembrane region" description="Helical" evidence="1">
    <location>
        <begin position="223"/>
        <end position="241"/>
    </location>
</feature>
<dbReference type="AlphaFoldDB" id="A0A6N0JPP7"/>
<dbReference type="InterPro" id="IPR000326">
    <property type="entry name" value="PAP2/HPO"/>
</dbReference>
<reference evidence="4 6" key="2">
    <citation type="submission" date="2024-05" db="EMBL/GenBank/DDBJ databases">
        <title>Achromobacter denitrificans. BP1, complete genome.</title>
        <authorList>
            <person name="Zhang B."/>
        </authorList>
    </citation>
    <scope>NUCLEOTIDE SEQUENCE [LARGE SCALE GENOMIC DNA]</scope>
    <source>
        <strain evidence="4 6">BP1</strain>
    </source>
</reference>
<dbReference type="CDD" id="cd03392">
    <property type="entry name" value="PAP2_like_2"/>
    <property type="match status" value="1"/>
</dbReference>
<dbReference type="RefSeq" id="WP_174716876.1">
    <property type="nucleotide sequence ID" value="NZ_CP054569.1"/>
</dbReference>
<evidence type="ECO:0000313" key="6">
    <source>
        <dbReference type="Proteomes" id="UP001446337"/>
    </source>
</evidence>
<dbReference type="Gene3D" id="1.20.144.10">
    <property type="entry name" value="Phosphatidic acid phosphatase type 2/haloperoxidase"/>
    <property type="match status" value="2"/>
</dbReference>
<dbReference type="EMBL" id="CP054569">
    <property type="protein sequence ID" value="QKQ49113.1"/>
    <property type="molecule type" value="Genomic_DNA"/>
</dbReference>
<dbReference type="Proteomes" id="UP000509782">
    <property type="component" value="Chromosome"/>
</dbReference>
<dbReference type="EMBL" id="CP154792">
    <property type="protein sequence ID" value="XAN16516.1"/>
    <property type="molecule type" value="Genomic_DNA"/>
</dbReference>
<dbReference type="Pfam" id="PF01569">
    <property type="entry name" value="PAP2"/>
    <property type="match status" value="1"/>
</dbReference>
<evidence type="ECO:0000313" key="3">
    <source>
        <dbReference type="EMBL" id="QKQ49113.1"/>
    </source>
</evidence>
<keyword evidence="6" id="KW-1185">Reference proteome</keyword>
<dbReference type="Proteomes" id="UP001446337">
    <property type="component" value="Chromosome"/>
</dbReference>
<dbReference type="InterPro" id="IPR036938">
    <property type="entry name" value="PAP2/HPO_sf"/>
</dbReference>
<protein>
    <submittedName>
        <fullName evidence="3">Phosphatase PAP2 family protein</fullName>
    </submittedName>
</protein>
<evidence type="ECO:0000259" key="2">
    <source>
        <dbReference type="SMART" id="SM00014"/>
    </source>
</evidence>
<dbReference type="SUPFAM" id="SSF48317">
    <property type="entry name" value="Acid phosphatase/Vanadium-dependent haloperoxidase"/>
    <property type="match status" value="1"/>
</dbReference>
<feature type="transmembrane region" description="Helical" evidence="1">
    <location>
        <begin position="12"/>
        <end position="32"/>
    </location>
</feature>
<evidence type="ECO:0000313" key="5">
    <source>
        <dbReference type="Proteomes" id="UP000509782"/>
    </source>
</evidence>